<comment type="caution">
    <text evidence="2">The sequence shown here is derived from an EMBL/GenBank/DDBJ whole genome shotgun (WGS) entry which is preliminary data.</text>
</comment>
<evidence type="ECO:0000256" key="1">
    <source>
        <dbReference type="SAM" id="MobiDB-lite"/>
    </source>
</evidence>
<dbReference type="Proteomes" id="UP001589575">
    <property type="component" value="Unassembled WGS sequence"/>
</dbReference>
<gene>
    <name evidence="2" type="ORF">ACFFX0_25485</name>
</gene>
<keyword evidence="3" id="KW-1185">Reference proteome</keyword>
<accession>A0ABV5G5Z2</accession>
<dbReference type="EMBL" id="JBHMFI010000002">
    <property type="protein sequence ID" value="MFB9074365.1"/>
    <property type="molecule type" value="Genomic_DNA"/>
</dbReference>
<sequence length="97" mass="10433">MSRWPGCPCPRPRPIGRRWPCRAACTECPTAGRHLEVAGARSRPARRTRTTPDTARPAGRIGPARWPTGHAGRSPQPLSPGLRTLPTSSGAARTVPH</sequence>
<organism evidence="2 3">
    <name type="scientific">Citricoccus parietis</name>
    <dbReference type="NCBI Taxonomy" id="592307"/>
    <lineage>
        <taxon>Bacteria</taxon>
        <taxon>Bacillati</taxon>
        <taxon>Actinomycetota</taxon>
        <taxon>Actinomycetes</taxon>
        <taxon>Micrococcales</taxon>
        <taxon>Micrococcaceae</taxon>
        <taxon>Citricoccus</taxon>
    </lineage>
</organism>
<feature type="compositionally biased region" description="Low complexity" evidence="1">
    <location>
        <begin position="51"/>
        <end position="60"/>
    </location>
</feature>
<protein>
    <submittedName>
        <fullName evidence="2">Uncharacterized protein</fullName>
    </submittedName>
</protein>
<evidence type="ECO:0000313" key="3">
    <source>
        <dbReference type="Proteomes" id="UP001589575"/>
    </source>
</evidence>
<reference evidence="2 3" key="1">
    <citation type="submission" date="2024-09" db="EMBL/GenBank/DDBJ databases">
        <authorList>
            <person name="Sun Q."/>
            <person name="Mori K."/>
        </authorList>
    </citation>
    <scope>NUCLEOTIDE SEQUENCE [LARGE SCALE GENOMIC DNA]</scope>
    <source>
        <strain evidence="2 3">CCM 7609</strain>
    </source>
</reference>
<name>A0ABV5G5Z2_9MICC</name>
<evidence type="ECO:0000313" key="2">
    <source>
        <dbReference type="EMBL" id="MFB9074365.1"/>
    </source>
</evidence>
<proteinExistence type="predicted"/>
<feature type="region of interest" description="Disordered" evidence="1">
    <location>
        <begin position="38"/>
        <end position="97"/>
    </location>
</feature>